<dbReference type="Pfam" id="PF13535">
    <property type="entry name" value="ATP-grasp_4"/>
    <property type="match status" value="1"/>
</dbReference>
<reference evidence="6 7" key="1">
    <citation type="submission" date="2018-11" db="EMBL/GenBank/DDBJ databases">
        <title>Proposal to divide the Flavobacteriaceae and reorganize its genera based on Amino Acid Identity values calculated from whole genome sequences.</title>
        <authorList>
            <person name="Nicholson A.C."/>
            <person name="Gulvik C.A."/>
            <person name="Whitney A.M."/>
            <person name="Humrighouse B.W."/>
            <person name="Bell M."/>
            <person name="Holmes B."/>
            <person name="Steigerwalt A.G."/>
            <person name="Villarma A."/>
            <person name="Sheth M."/>
            <person name="Batra D."/>
            <person name="Pryor J."/>
            <person name="Bernardet J.-F."/>
            <person name="Hugo C."/>
            <person name="Kampfer P."/>
            <person name="Newman J.D."/>
            <person name="McQuiston J.R."/>
        </authorList>
    </citation>
    <scope>NUCLEOTIDE SEQUENCE [LARGE SCALE GENOMIC DNA]</scope>
    <source>
        <strain evidence="6 7">H3001</strain>
    </source>
</reference>
<dbReference type="PANTHER" id="PTHR43585:SF2">
    <property type="entry name" value="ATP-GRASP ENZYME FSQD"/>
    <property type="match status" value="1"/>
</dbReference>
<evidence type="ECO:0000313" key="6">
    <source>
        <dbReference type="EMBL" id="AZI66637.1"/>
    </source>
</evidence>
<keyword evidence="7" id="KW-1185">Reference proteome</keyword>
<protein>
    <submittedName>
        <fullName evidence="6">ATP-grasp domain-containing protein</fullName>
    </submittedName>
</protein>
<dbReference type="InterPro" id="IPR052032">
    <property type="entry name" value="ATP-dep_AA_Ligase"/>
</dbReference>
<proteinExistence type="predicted"/>
<dbReference type="PANTHER" id="PTHR43585">
    <property type="entry name" value="FUMIPYRROLE BIOSYNTHESIS PROTEIN C"/>
    <property type="match status" value="1"/>
</dbReference>
<dbReference type="Gene3D" id="3.30.1490.20">
    <property type="entry name" value="ATP-grasp fold, A domain"/>
    <property type="match status" value="1"/>
</dbReference>
<dbReference type="SUPFAM" id="SSF56059">
    <property type="entry name" value="Glutathione synthetase ATP-binding domain-like"/>
    <property type="match status" value="1"/>
</dbReference>
<dbReference type="Proteomes" id="UP000274483">
    <property type="component" value="Chromosome"/>
</dbReference>
<keyword evidence="3 4" id="KW-0067">ATP-binding</keyword>
<dbReference type="RefSeq" id="WP_124757232.1">
    <property type="nucleotide sequence ID" value="NZ_CBCRWA010000003.1"/>
</dbReference>
<dbReference type="InterPro" id="IPR013815">
    <property type="entry name" value="ATP_grasp_subdomain_1"/>
</dbReference>
<sequence>MKKKLLILGGSYAQVPFIRNAAEKGFYVILVDYLENNPGRNYAHEYYNISTTDKEEILKLARNIRPDLIFSYASDPAAPVVAYVSEKLNLFSNSLRSVQLLARKDLFRHLLETSGFNCPKYLTVSNNGFNHASLTKLDFPVIVKPVDASGSKGVSKVETLQDLSEAIKTAGDFSRSKNVIIETFIDNQTADVHGDGFVVEGKVILQCLGDHMYGSNANPFNPTGTSWPSAIDRSLLQKIEDDIQKIVTISGFRNGAINIEARIDKLGDHYIMEIGPRNGGHFVPLAIKYATGFDSLAATFDLIENKKITIQTNEIVPSAYIALHSDVDGILQNIYFSEKIKPFVRDFHQYIQVGEIVRSFTSADLVIGIVILTFNSVTDMEHYLGEIKSLILVEIIQK</sequence>
<evidence type="ECO:0000256" key="4">
    <source>
        <dbReference type="PROSITE-ProRule" id="PRU00409"/>
    </source>
</evidence>
<dbReference type="Gene3D" id="3.30.470.20">
    <property type="entry name" value="ATP-grasp fold, B domain"/>
    <property type="match status" value="1"/>
</dbReference>
<keyword evidence="1" id="KW-0436">Ligase</keyword>
<name>A0ABM7C6Q0_9FLAO</name>
<dbReference type="InterPro" id="IPR016185">
    <property type="entry name" value="PreATP-grasp_dom_sf"/>
</dbReference>
<evidence type="ECO:0000313" key="7">
    <source>
        <dbReference type="Proteomes" id="UP000274483"/>
    </source>
</evidence>
<evidence type="ECO:0000259" key="5">
    <source>
        <dbReference type="PROSITE" id="PS50975"/>
    </source>
</evidence>
<dbReference type="PROSITE" id="PS50975">
    <property type="entry name" value="ATP_GRASP"/>
    <property type="match status" value="1"/>
</dbReference>
<gene>
    <name evidence="6" type="ORF">EIB71_02605</name>
</gene>
<dbReference type="Gene3D" id="3.40.50.20">
    <property type="match status" value="1"/>
</dbReference>
<keyword evidence="2 4" id="KW-0547">Nucleotide-binding</keyword>
<feature type="domain" description="ATP-grasp" evidence="5">
    <location>
        <begin position="108"/>
        <end position="304"/>
    </location>
</feature>
<accession>A0ABM7C6Q0</accession>
<evidence type="ECO:0000256" key="3">
    <source>
        <dbReference type="ARBA" id="ARBA00022840"/>
    </source>
</evidence>
<evidence type="ECO:0000256" key="1">
    <source>
        <dbReference type="ARBA" id="ARBA00022598"/>
    </source>
</evidence>
<dbReference type="SUPFAM" id="SSF52440">
    <property type="entry name" value="PreATP-grasp domain"/>
    <property type="match status" value="1"/>
</dbReference>
<evidence type="ECO:0000256" key="2">
    <source>
        <dbReference type="ARBA" id="ARBA00022741"/>
    </source>
</evidence>
<dbReference type="InterPro" id="IPR011761">
    <property type="entry name" value="ATP-grasp"/>
</dbReference>
<dbReference type="EMBL" id="CP034158">
    <property type="protein sequence ID" value="AZI66637.1"/>
    <property type="molecule type" value="Genomic_DNA"/>
</dbReference>
<organism evidence="6 7">
    <name type="scientific">Kaistella daneshvariae</name>
    <dbReference type="NCBI Taxonomy" id="2487074"/>
    <lineage>
        <taxon>Bacteria</taxon>
        <taxon>Pseudomonadati</taxon>
        <taxon>Bacteroidota</taxon>
        <taxon>Flavobacteriia</taxon>
        <taxon>Flavobacteriales</taxon>
        <taxon>Weeksellaceae</taxon>
        <taxon>Chryseobacterium group</taxon>
        <taxon>Kaistella</taxon>
    </lineage>
</organism>